<keyword evidence="2" id="KW-1185">Reference proteome</keyword>
<gene>
    <name evidence="1" type="ORF">UE46_00300</name>
</gene>
<dbReference type="EMBL" id="CP011102">
    <property type="protein sequence ID" value="AQY49656.1"/>
    <property type="molecule type" value="Genomic_DNA"/>
</dbReference>
<proteinExistence type="predicted"/>
<evidence type="ECO:0000313" key="2">
    <source>
        <dbReference type="Proteomes" id="UP000223060"/>
    </source>
</evidence>
<dbReference type="KEGG" id="lwi:UE46_00300"/>
<reference evidence="2" key="1">
    <citation type="submission" date="2015-03" db="EMBL/GenBank/DDBJ databases">
        <authorList>
            <person name="Ferrari E."/>
            <person name="Walter M.C."/>
            <person name="Huptas C."/>
            <person name="Scherer S."/>
            <person name="Mueller-Herbst S."/>
        </authorList>
    </citation>
    <scope>NUCLEOTIDE SEQUENCE [LARGE SCALE GENOMIC DNA]</scope>
    <source>
        <strain evidence="2">LWP01</strain>
    </source>
</reference>
<name>A0A1S7FQF5_9LIST</name>
<accession>A0A1S7FQF5</accession>
<protein>
    <submittedName>
        <fullName evidence="1">Uncharacterized protein</fullName>
    </submittedName>
</protein>
<sequence>MYQNEKIAGIEILGDEAQVAGIIVGSDYEGLEVSLVTDEGRPDGTCWIKKEDIIAVRFGGSVEQDMMQKLRKQAR</sequence>
<evidence type="ECO:0000313" key="1">
    <source>
        <dbReference type="EMBL" id="AQY49656.1"/>
    </source>
</evidence>
<dbReference type="AlphaFoldDB" id="A0A1S7FQF5"/>
<organism evidence="1 2">
    <name type="scientific">Listeria weihenstephanensis</name>
    <dbReference type="NCBI Taxonomy" id="1006155"/>
    <lineage>
        <taxon>Bacteria</taxon>
        <taxon>Bacillati</taxon>
        <taxon>Bacillota</taxon>
        <taxon>Bacilli</taxon>
        <taxon>Bacillales</taxon>
        <taxon>Listeriaceae</taxon>
        <taxon>Listeria</taxon>
    </lineage>
</organism>
<dbReference type="Proteomes" id="UP000223060">
    <property type="component" value="Chromosome"/>
</dbReference>